<reference evidence="2" key="2">
    <citation type="submission" date="2025-09" db="UniProtKB">
        <authorList>
            <consortium name="Ensembl"/>
        </authorList>
    </citation>
    <scope>IDENTIFICATION</scope>
</reference>
<reference evidence="2" key="1">
    <citation type="submission" date="2025-08" db="UniProtKB">
        <authorList>
            <consortium name="Ensembl"/>
        </authorList>
    </citation>
    <scope>IDENTIFICATION</scope>
</reference>
<feature type="compositionally biased region" description="Polar residues" evidence="1">
    <location>
        <begin position="986"/>
        <end position="995"/>
    </location>
</feature>
<feature type="region of interest" description="Disordered" evidence="1">
    <location>
        <begin position="384"/>
        <end position="421"/>
    </location>
</feature>
<feature type="region of interest" description="Disordered" evidence="1">
    <location>
        <begin position="433"/>
        <end position="587"/>
    </location>
</feature>
<accession>A0A8D2NRR7</accession>
<feature type="region of interest" description="Disordered" evidence="1">
    <location>
        <begin position="629"/>
        <end position="797"/>
    </location>
</feature>
<feature type="compositionally biased region" description="Low complexity" evidence="1">
    <location>
        <begin position="1122"/>
        <end position="1133"/>
    </location>
</feature>
<feature type="compositionally biased region" description="Low complexity" evidence="1">
    <location>
        <begin position="574"/>
        <end position="586"/>
    </location>
</feature>
<feature type="compositionally biased region" description="Polar residues" evidence="1">
    <location>
        <begin position="641"/>
        <end position="661"/>
    </location>
</feature>
<feature type="region of interest" description="Disordered" evidence="1">
    <location>
        <begin position="1083"/>
        <end position="1279"/>
    </location>
</feature>
<keyword evidence="3" id="KW-1185">Reference proteome</keyword>
<feature type="region of interest" description="Disordered" evidence="1">
    <location>
        <begin position="1039"/>
        <end position="1061"/>
    </location>
</feature>
<dbReference type="AlphaFoldDB" id="A0A8D2NRR7"/>
<dbReference type="Pfam" id="PF15090">
    <property type="entry name" value="DUF4553"/>
    <property type="match status" value="1"/>
</dbReference>
<feature type="region of interest" description="Disordered" evidence="1">
    <location>
        <begin position="977"/>
        <end position="1009"/>
    </location>
</feature>
<proteinExistence type="predicted"/>
<feature type="compositionally biased region" description="Basic and acidic residues" evidence="1">
    <location>
        <begin position="731"/>
        <end position="745"/>
    </location>
</feature>
<dbReference type="Ensembl" id="ENSZLMT00000003778.1">
    <property type="protein sequence ID" value="ENSZLMP00000003654.1"/>
    <property type="gene ID" value="ENSZLMG00000002641.1"/>
</dbReference>
<dbReference type="PANTHER" id="PTHR14931:SF2">
    <property type="entry name" value="LIGAND DEPENDENT NUCLEAR RECEPTOR COREPRESSOR"/>
    <property type="match status" value="1"/>
</dbReference>
<dbReference type="Proteomes" id="UP000694401">
    <property type="component" value="Unassembled WGS sequence"/>
</dbReference>
<feature type="compositionally biased region" description="Polar residues" evidence="1">
    <location>
        <begin position="393"/>
        <end position="403"/>
    </location>
</feature>
<dbReference type="InterPro" id="IPR028104">
    <property type="entry name" value="DUF4553"/>
</dbReference>
<feature type="compositionally biased region" description="Basic and acidic residues" evidence="1">
    <location>
        <begin position="223"/>
        <end position="234"/>
    </location>
</feature>
<evidence type="ECO:0000313" key="3">
    <source>
        <dbReference type="Proteomes" id="UP000694401"/>
    </source>
</evidence>
<feature type="compositionally biased region" description="Basic and acidic residues" evidence="1">
    <location>
        <begin position="1039"/>
        <end position="1053"/>
    </location>
</feature>
<feature type="region of interest" description="Disordered" evidence="1">
    <location>
        <begin position="215"/>
        <end position="271"/>
    </location>
</feature>
<evidence type="ECO:0000313" key="2">
    <source>
        <dbReference type="Ensembl" id="ENSZLMP00000003654.1"/>
    </source>
</evidence>
<feature type="compositionally biased region" description="Basic and acidic residues" evidence="1">
    <location>
        <begin position="996"/>
        <end position="1005"/>
    </location>
</feature>
<sequence length="1279" mass="140279">MSCRLGAHQNFCADYRRGSDLLRQSGADGPLHVTGQAPKQPVELKSLDRAENSSPALRRDFCELPITRLRSASPKDSPTQGYLSTLNSSSLNFHHTAKSLEGQQAAGHEQEAGIRKCEDNKEQLAGKTLMEGYISVKVANVNSSEDSLDSCLGSQKSSFRALSEESWDPGFAPRRADKENTLQCSSKASLHQDLDAKEQDVRPKQENHLHAMAKGKAGCQLHPSDKGTLDKSKEGWLPTGAMPAAHRTPGGHPRAKAASLRSSRKSKKASGLRINDYDNQCDVVYISQPITECHFETQRLASSRRTARKSTRGYYFNGECCELPTVRTLVKSSRAEERASSPALRTETLVSAKPSLLPSVEGSAGAGREGEKRVSLRLLAKVAPTNCPASPEPKSSSQPSAATDTAPLPCDGVRDPVQLPDSGDAELCGQCLAEPSPCSPGLQAPEEPPATMDEESPLEPPATLQCGDVNKSIDAKPETESLIMVGDSHLEQEDAVLISTPLPKTLEVETMQNNSTAGEKEPTEPTEGEMPPDPNSSDSVSSKDSLDKKRKKGRRVLVASDRCLRSQQSQSPAEGSVEDSGSSSSVQLPCLQIKLSKSPGAKRFKSEVQLDEAASMHFPNDCFPNVLLKTSEGPGIGQAPESITQQQPGRENGVTTRQTYKSILAKETAAEGENTSKDDSSANSSQSQLGEMLEISIQADAEKKNILLPPENSVSANDAEQVDVKPINANAKDKESSDSARDLGKPHKKVALQFYNLRHAPTPVDSAKKNTPGKESMQAIPKLRDEHSSGNDDCPALEDIDMTDSKPKFMEWCAEEENQELIAEFNNQYMKIQKGWIQLEKEVQPTPKVKNKADKLKEIWKSKKRTRKSRGSLEVQKLSPVQMLFMKAFKLSDICQWFLETTETRSLVIVKKLNTRLPGEIPPMKVPMQKYSSSSLYPSSLQAERLKKHLKKFAATTPARNNLKNQKLWAKIRENADKAEAEEATAPNQTSPTDGSTKELSEDKTIQPALSLPTQASTRILRKYSNLRGKLRAQQRIVKAEKRSDGPGDHLSLESKQSQKSVCINPLMSPKLALQIKAAAFPSKSPTVDGTGKGRKGKSRSQEDPLPKVDLQLSKKKKMLKESGSTQERSSSSTKDKLPAKKASKIKHSEVSVKSPATRKQTAMEKSNKLARKMSLKEKRVPKKQLEKMRLPVRKGKENTSRRAVLPPSQEELSKSLKQKPLGESSTRSQKMANKKHSSGKTLTRSMKKMQENSVSQGKRKLRAKVDCPHSKRSRLDPK</sequence>
<feature type="compositionally biased region" description="Basic and acidic residues" evidence="1">
    <location>
        <begin position="1264"/>
        <end position="1279"/>
    </location>
</feature>
<organism evidence="2 3">
    <name type="scientific">Zosterops lateralis melanops</name>
    <dbReference type="NCBI Taxonomy" id="1220523"/>
    <lineage>
        <taxon>Eukaryota</taxon>
        <taxon>Metazoa</taxon>
        <taxon>Chordata</taxon>
        <taxon>Craniata</taxon>
        <taxon>Vertebrata</taxon>
        <taxon>Euteleostomi</taxon>
        <taxon>Archelosauria</taxon>
        <taxon>Archosauria</taxon>
        <taxon>Dinosauria</taxon>
        <taxon>Saurischia</taxon>
        <taxon>Theropoda</taxon>
        <taxon>Coelurosauria</taxon>
        <taxon>Aves</taxon>
        <taxon>Neognathae</taxon>
        <taxon>Neoaves</taxon>
        <taxon>Telluraves</taxon>
        <taxon>Australaves</taxon>
        <taxon>Passeriformes</taxon>
        <taxon>Sylvioidea</taxon>
        <taxon>Zosteropidae</taxon>
        <taxon>Zosterops</taxon>
    </lineage>
</organism>
<dbReference type="PANTHER" id="PTHR14931">
    <property type="entry name" value="GENE 340-RELATED"/>
    <property type="match status" value="1"/>
</dbReference>
<feature type="compositionally biased region" description="Basic and acidic residues" evidence="1">
    <location>
        <begin position="1175"/>
        <end position="1201"/>
    </location>
</feature>
<name>A0A8D2NRR7_ZOSLA</name>
<protein>
    <submittedName>
        <fullName evidence="2">Ligand dependent nuclear receptor corepressor</fullName>
    </submittedName>
</protein>
<evidence type="ECO:0000256" key="1">
    <source>
        <dbReference type="SAM" id="MobiDB-lite"/>
    </source>
</evidence>